<dbReference type="SUPFAM" id="SSF88946">
    <property type="entry name" value="Sigma2 domain of RNA polymerase sigma factors"/>
    <property type="match status" value="1"/>
</dbReference>
<keyword evidence="4" id="KW-0804">Transcription</keyword>
<dbReference type="InterPro" id="IPR013324">
    <property type="entry name" value="RNA_pol_sigma_r3/r4-like"/>
</dbReference>
<evidence type="ECO:0000259" key="5">
    <source>
        <dbReference type="Pfam" id="PF04542"/>
    </source>
</evidence>
<keyword evidence="2" id="KW-0805">Transcription regulation</keyword>
<dbReference type="Pfam" id="PF04542">
    <property type="entry name" value="Sigma70_r2"/>
    <property type="match status" value="1"/>
</dbReference>
<dbReference type="KEGG" id="plig:NAG76_18880"/>
<dbReference type="Gene3D" id="1.10.1740.10">
    <property type="match status" value="1"/>
</dbReference>
<dbReference type="InterPro" id="IPR014284">
    <property type="entry name" value="RNA_pol_sigma-70_dom"/>
</dbReference>
<feature type="domain" description="RNA polymerase sigma factor 70 region 4 type 2" evidence="6">
    <location>
        <begin position="120"/>
        <end position="171"/>
    </location>
</feature>
<proteinExistence type="inferred from homology"/>
<dbReference type="InterPro" id="IPR007627">
    <property type="entry name" value="RNA_pol_sigma70_r2"/>
</dbReference>
<evidence type="ECO:0000256" key="3">
    <source>
        <dbReference type="ARBA" id="ARBA00023082"/>
    </source>
</evidence>
<dbReference type="Pfam" id="PF08281">
    <property type="entry name" value="Sigma70_r4_2"/>
    <property type="match status" value="1"/>
</dbReference>
<dbReference type="Proteomes" id="UP001056756">
    <property type="component" value="Chromosome"/>
</dbReference>
<gene>
    <name evidence="7" type="ORF">NAG76_18880</name>
</gene>
<dbReference type="GO" id="GO:0016987">
    <property type="term" value="F:sigma factor activity"/>
    <property type="evidence" value="ECO:0007669"/>
    <property type="project" value="UniProtKB-KW"/>
</dbReference>
<evidence type="ECO:0000259" key="6">
    <source>
        <dbReference type="Pfam" id="PF08281"/>
    </source>
</evidence>
<evidence type="ECO:0000256" key="1">
    <source>
        <dbReference type="ARBA" id="ARBA00010641"/>
    </source>
</evidence>
<dbReference type="PANTHER" id="PTHR43133:SF51">
    <property type="entry name" value="RNA POLYMERASE SIGMA FACTOR"/>
    <property type="match status" value="1"/>
</dbReference>
<evidence type="ECO:0000256" key="2">
    <source>
        <dbReference type="ARBA" id="ARBA00023015"/>
    </source>
</evidence>
<dbReference type="AlphaFoldDB" id="A0A9J6ZKU9"/>
<dbReference type="InterPro" id="IPR013325">
    <property type="entry name" value="RNA_pol_sigma_r2"/>
</dbReference>
<organism evidence="7 8">
    <name type="scientific">Candidatus Pristimantibacillus lignocellulolyticus</name>
    <dbReference type="NCBI Taxonomy" id="2994561"/>
    <lineage>
        <taxon>Bacteria</taxon>
        <taxon>Bacillati</taxon>
        <taxon>Bacillota</taxon>
        <taxon>Bacilli</taxon>
        <taxon>Bacillales</taxon>
        <taxon>Paenibacillaceae</taxon>
        <taxon>Candidatus Pristimantibacillus</taxon>
    </lineage>
</organism>
<dbReference type="InterPro" id="IPR036388">
    <property type="entry name" value="WH-like_DNA-bd_sf"/>
</dbReference>
<accession>A0A9J6ZKU9</accession>
<dbReference type="SUPFAM" id="SSF88659">
    <property type="entry name" value="Sigma3 and sigma4 domains of RNA polymerase sigma factors"/>
    <property type="match status" value="1"/>
</dbReference>
<feature type="domain" description="RNA polymerase sigma-70 region 2" evidence="5">
    <location>
        <begin position="23"/>
        <end position="87"/>
    </location>
</feature>
<evidence type="ECO:0000313" key="8">
    <source>
        <dbReference type="Proteomes" id="UP001056756"/>
    </source>
</evidence>
<dbReference type="InterPro" id="IPR013249">
    <property type="entry name" value="RNA_pol_sigma70_r4_t2"/>
</dbReference>
<reference evidence="7" key="1">
    <citation type="submission" date="2022-05" db="EMBL/GenBank/DDBJ databases">
        <title>Novel bacterial taxa in a minimal lignocellulolytic consortium and its capacity to transform plastics disclosed by genome-resolved metagenomics.</title>
        <authorList>
            <person name="Rodriguez C.A.D."/>
            <person name="Diaz-Garcia L."/>
            <person name="Herrera K."/>
            <person name="Tarazona N.A."/>
            <person name="Sproer C."/>
            <person name="Overmann J."/>
            <person name="Jimenez D.J."/>
        </authorList>
    </citation>
    <scope>NUCLEOTIDE SEQUENCE</scope>
    <source>
        <strain evidence="7">MAG5</strain>
    </source>
</reference>
<keyword evidence="3" id="KW-0731">Sigma factor</keyword>
<dbReference type="InterPro" id="IPR039425">
    <property type="entry name" value="RNA_pol_sigma-70-like"/>
</dbReference>
<comment type="similarity">
    <text evidence="1">Belongs to the sigma-70 factor family. ECF subfamily.</text>
</comment>
<dbReference type="GO" id="GO:0003677">
    <property type="term" value="F:DNA binding"/>
    <property type="evidence" value="ECO:0007669"/>
    <property type="project" value="InterPro"/>
</dbReference>
<dbReference type="NCBIfam" id="TIGR02937">
    <property type="entry name" value="sigma70-ECF"/>
    <property type="match status" value="1"/>
</dbReference>
<dbReference type="Gene3D" id="1.10.10.10">
    <property type="entry name" value="Winged helix-like DNA-binding domain superfamily/Winged helix DNA-binding domain"/>
    <property type="match status" value="1"/>
</dbReference>
<dbReference type="GO" id="GO:0006352">
    <property type="term" value="P:DNA-templated transcription initiation"/>
    <property type="evidence" value="ECO:0007669"/>
    <property type="project" value="InterPro"/>
</dbReference>
<dbReference type="EMBL" id="CP097899">
    <property type="protein sequence ID" value="URN96883.1"/>
    <property type="molecule type" value="Genomic_DNA"/>
</dbReference>
<dbReference type="PANTHER" id="PTHR43133">
    <property type="entry name" value="RNA POLYMERASE ECF-TYPE SIGMA FACTO"/>
    <property type="match status" value="1"/>
</dbReference>
<evidence type="ECO:0000313" key="7">
    <source>
        <dbReference type="EMBL" id="URN96883.1"/>
    </source>
</evidence>
<protein>
    <submittedName>
        <fullName evidence="7">Sigma-70 family RNA polymerase sigma factor</fullName>
    </submittedName>
</protein>
<evidence type="ECO:0000256" key="4">
    <source>
        <dbReference type="ARBA" id="ARBA00023163"/>
    </source>
</evidence>
<dbReference type="CDD" id="cd06171">
    <property type="entry name" value="Sigma70_r4"/>
    <property type="match status" value="1"/>
</dbReference>
<name>A0A9J6ZKU9_9BACL</name>
<sequence>MNVVRLVKKAKRGDKEALLQLIMSQKDTYYRLAYAYTGNKEDALDAMEDMIVILYEKVQQLQKEESFYSWSKTILVNCCKSLLLKRNKLLLIDDLNVIENNELSNANRVDPYRKSDQQIDLQSLLLHLNEYQREAIQLKYFHDFDNQTIAEITKVSIGTVKSRIFEGLKKLREKYGGDVHE</sequence>